<dbReference type="AlphaFoldDB" id="A0A0U3B0Z2"/>
<sequence length="149" mass="17374">MKVRWFKLMINCYPPYLGTGIRVSKVTPDYRFLQVEMPLRWYNRNYVGTHFGGSLSSMADPFYMLMLINNLGPDYIVWDQAGSIEYRKPGRGRVKAVFEISQELLDEIRQQTVGGEKFIKPLTVDITDEAGDVVAHVSRTLYFRRKKRD</sequence>
<dbReference type="EMBL" id="CP013650">
    <property type="protein sequence ID" value="ALS97161.1"/>
    <property type="molecule type" value="Genomic_DNA"/>
</dbReference>
<reference evidence="1 2" key="1">
    <citation type="submission" date="2015-12" db="EMBL/GenBank/DDBJ databases">
        <title>Complete genome of Lacimicrobium alkaliphilum KCTC 32984.</title>
        <authorList>
            <person name="Kim S.-G."/>
            <person name="Lee Y.-J."/>
        </authorList>
    </citation>
    <scope>NUCLEOTIDE SEQUENCE [LARGE SCALE GENOMIC DNA]</scope>
    <source>
        <strain evidence="1 2">YelD216</strain>
    </source>
</reference>
<protein>
    <submittedName>
        <fullName evidence="1">Tetrameric acyl-CoA thioesterase</fullName>
    </submittedName>
</protein>
<dbReference type="Proteomes" id="UP000068447">
    <property type="component" value="Chromosome"/>
</dbReference>
<dbReference type="OrthoDB" id="9814774at2"/>
<dbReference type="STRING" id="1526571.AT746_01945"/>
<dbReference type="Pfam" id="PF14539">
    <property type="entry name" value="DUF4442"/>
    <property type="match status" value="1"/>
</dbReference>
<name>A0A0U3B0Z2_9ALTE</name>
<gene>
    <name evidence="1" type="ORF">AT746_01945</name>
</gene>
<evidence type="ECO:0000313" key="2">
    <source>
        <dbReference type="Proteomes" id="UP000068447"/>
    </source>
</evidence>
<organism evidence="1 2">
    <name type="scientific">Lacimicrobium alkaliphilum</name>
    <dbReference type="NCBI Taxonomy" id="1526571"/>
    <lineage>
        <taxon>Bacteria</taxon>
        <taxon>Pseudomonadati</taxon>
        <taxon>Pseudomonadota</taxon>
        <taxon>Gammaproteobacteria</taxon>
        <taxon>Alteromonadales</taxon>
        <taxon>Alteromonadaceae</taxon>
        <taxon>Lacimicrobium</taxon>
    </lineage>
</organism>
<dbReference type="KEGG" id="lal:AT746_01945"/>
<dbReference type="RefSeq" id="WP_062475705.1">
    <property type="nucleotide sequence ID" value="NZ_CP013650.1"/>
</dbReference>
<dbReference type="InterPro" id="IPR029069">
    <property type="entry name" value="HotDog_dom_sf"/>
</dbReference>
<dbReference type="Gene3D" id="3.10.129.10">
    <property type="entry name" value="Hotdog Thioesterase"/>
    <property type="match status" value="1"/>
</dbReference>
<proteinExistence type="predicted"/>
<dbReference type="InterPro" id="IPR027961">
    <property type="entry name" value="DUF4442"/>
</dbReference>
<keyword evidence="2" id="KW-1185">Reference proteome</keyword>
<accession>A0A0U3B0Z2</accession>
<dbReference type="SUPFAM" id="SSF54637">
    <property type="entry name" value="Thioesterase/thiol ester dehydrase-isomerase"/>
    <property type="match status" value="1"/>
</dbReference>
<evidence type="ECO:0000313" key="1">
    <source>
        <dbReference type="EMBL" id="ALS97161.1"/>
    </source>
</evidence>